<gene>
    <name evidence="2" type="ORF">A2519_14555</name>
</gene>
<evidence type="ECO:0000256" key="1">
    <source>
        <dbReference type="SAM" id="SignalP"/>
    </source>
</evidence>
<sequence length="79" mass="8551">MNKTFPIFLLVSCAAFSSAYIAFDGKQVPALPLSGNVVNVTTPVMLYQALRNQAAGQTIVIANGTYDVSPWEPIHLRVI</sequence>
<dbReference type="Proteomes" id="UP000179243">
    <property type="component" value="Unassembled WGS sequence"/>
</dbReference>
<evidence type="ECO:0000313" key="3">
    <source>
        <dbReference type="Proteomes" id="UP000179243"/>
    </source>
</evidence>
<accession>A0A1F7F767</accession>
<evidence type="ECO:0008006" key="4">
    <source>
        <dbReference type="Google" id="ProtNLM"/>
    </source>
</evidence>
<protein>
    <recommendedName>
        <fullName evidence="4">DUF1565 domain-containing protein</fullName>
    </recommendedName>
</protein>
<organism evidence="2 3">
    <name type="scientific">Candidatus Raymondbacteria bacterium RIFOXYD12_FULL_49_13</name>
    <dbReference type="NCBI Taxonomy" id="1817890"/>
    <lineage>
        <taxon>Bacteria</taxon>
        <taxon>Raymondiibacteriota</taxon>
    </lineage>
</organism>
<dbReference type="EMBL" id="MFYX01000108">
    <property type="protein sequence ID" value="OGK02433.1"/>
    <property type="molecule type" value="Genomic_DNA"/>
</dbReference>
<dbReference type="AlphaFoldDB" id="A0A1F7F767"/>
<reference evidence="2 3" key="1">
    <citation type="journal article" date="2016" name="Nat. Commun.">
        <title>Thousands of microbial genomes shed light on interconnected biogeochemical processes in an aquifer system.</title>
        <authorList>
            <person name="Anantharaman K."/>
            <person name="Brown C.T."/>
            <person name="Hug L.A."/>
            <person name="Sharon I."/>
            <person name="Castelle C.J."/>
            <person name="Probst A.J."/>
            <person name="Thomas B.C."/>
            <person name="Singh A."/>
            <person name="Wilkins M.J."/>
            <person name="Karaoz U."/>
            <person name="Brodie E.L."/>
            <person name="Williams K.H."/>
            <person name="Hubbard S.S."/>
            <person name="Banfield J.F."/>
        </authorList>
    </citation>
    <scope>NUCLEOTIDE SEQUENCE [LARGE SCALE GENOMIC DNA]</scope>
</reference>
<feature type="signal peptide" evidence="1">
    <location>
        <begin position="1"/>
        <end position="21"/>
    </location>
</feature>
<feature type="chain" id="PRO_5009528451" description="DUF1565 domain-containing protein" evidence="1">
    <location>
        <begin position="22"/>
        <end position="79"/>
    </location>
</feature>
<proteinExistence type="predicted"/>
<comment type="caution">
    <text evidence="2">The sequence shown here is derived from an EMBL/GenBank/DDBJ whole genome shotgun (WGS) entry which is preliminary data.</text>
</comment>
<keyword evidence="1" id="KW-0732">Signal</keyword>
<name>A0A1F7F767_UNCRA</name>
<evidence type="ECO:0000313" key="2">
    <source>
        <dbReference type="EMBL" id="OGK02433.1"/>
    </source>
</evidence>